<feature type="compositionally biased region" description="Polar residues" evidence="2">
    <location>
        <begin position="331"/>
        <end position="342"/>
    </location>
</feature>
<feature type="region of interest" description="Disordered" evidence="2">
    <location>
        <begin position="216"/>
        <end position="239"/>
    </location>
</feature>
<evidence type="ECO:0000256" key="1">
    <source>
        <dbReference type="ARBA" id="ARBA00023172"/>
    </source>
</evidence>
<dbReference type="InterPro" id="IPR013762">
    <property type="entry name" value="Integrase-like_cat_sf"/>
</dbReference>
<proteinExistence type="predicted"/>
<name>A0A8S3RJX8_MYTED</name>
<protein>
    <submittedName>
        <fullName evidence="3">Uncharacterized protein</fullName>
    </submittedName>
</protein>
<reference evidence="3" key="1">
    <citation type="submission" date="2021-03" db="EMBL/GenBank/DDBJ databases">
        <authorList>
            <person name="Bekaert M."/>
        </authorList>
    </citation>
    <scope>NUCLEOTIDE SEQUENCE</scope>
</reference>
<evidence type="ECO:0000256" key="2">
    <source>
        <dbReference type="SAM" id="MobiDB-lite"/>
    </source>
</evidence>
<sequence>MVEGLKRINKSKDTRLPITKEILIRIIDKLPNVCSSKFEASLFSSAFSLAYHGFFRIGEIVRNKKWQAHQVIAIENVTLSKKDYIEIAKIVIPFSKTDQYGHGTVIEITETKLKDCPIYWLKNYLMQRPKVKGPLFCHFGGCPVTRYQFSCVLNESSSQQELNSIWVVGSSIVKHAFIEAKRSFDGCSLGLHRKSYRMNALTCDASYLTNDGKIMSKPKNVDSGNKENQHLGIQRGGNEGRGNFIQSYLSFISNSGDASNNEGKKKQERCIIGKSDEVKTGSYVLLKQSDEVKTGSYDLPKQNANFLPSNKVLSSKEAVNSENISERNDDNQIIPTSRALSTQKRKAGSSLMESSYKKSCTDRISVAVERINIIKKNVQLNQTQSFGTLQNTKKDDLSLKYQSGIYGEQKVIKKVKFANQENTVETSSRNLSENFPSFFQEKLLSQEKAFKKSTIHTSQPLADIVISSNTN</sequence>
<dbReference type="AlphaFoldDB" id="A0A8S3RJX8"/>
<dbReference type="GO" id="GO:0015074">
    <property type="term" value="P:DNA integration"/>
    <property type="evidence" value="ECO:0007669"/>
    <property type="project" value="InterPro"/>
</dbReference>
<evidence type="ECO:0000313" key="4">
    <source>
        <dbReference type="Proteomes" id="UP000683360"/>
    </source>
</evidence>
<dbReference type="PANTHER" id="PTHR34605">
    <property type="entry name" value="PHAGE_INTEGRASE DOMAIN-CONTAINING PROTEIN"/>
    <property type="match status" value="1"/>
</dbReference>
<dbReference type="EMBL" id="CAJPWZ010001070">
    <property type="protein sequence ID" value="CAG2207072.1"/>
    <property type="molecule type" value="Genomic_DNA"/>
</dbReference>
<dbReference type="GO" id="GO:0003677">
    <property type="term" value="F:DNA binding"/>
    <property type="evidence" value="ECO:0007669"/>
    <property type="project" value="InterPro"/>
</dbReference>
<dbReference type="GO" id="GO:0006310">
    <property type="term" value="P:DNA recombination"/>
    <property type="evidence" value="ECO:0007669"/>
    <property type="project" value="UniProtKB-KW"/>
</dbReference>
<keyword evidence="4" id="KW-1185">Reference proteome</keyword>
<keyword evidence="1" id="KW-0233">DNA recombination</keyword>
<dbReference type="OrthoDB" id="421668at2759"/>
<feature type="region of interest" description="Disordered" evidence="2">
    <location>
        <begin position="321"/>
        <end position="346"/>
    </location>
</feature>
<comment type="caution">
    <text evidence="3">The sequence shown here is derived from an EMBL/GenBank/DDBJ whole genome shotgun (WGS) entry which is preliminary data.</text>
</comment>
<gene>
    <name evidence="3" type="ORF">MEDL_21365</name>
</gene>
<dbReference type="Proteomes" id="UP000683360">
    <property type="component" value="Unassembled WGS sequence"/>
</dbReference>
<organism evidence="3 4">
    <name type="scientific">Mytilus edulis</name>
    <name type="common">Blue mussel</name>
    <dbReference type="NCBI Taxonomy" id="6550"/>
    <lineage>
        <taxon>Eukaryota</taxon>
        <taxon>Metazoa</taxon>
        <taxon>Spiralia</taxon>
        <taxon>Lophotrochozoa</taxon>
        <taxon>Mollusca</taxon>
        <taxon>Bivalvia</taxon>
        <taxon>Autobranchia</taxon>
        <taxon>Pteriomorphia</taxon>
        <taxon>Mytilida</taxon>
        <taxon>Mytiloidea</taxon>
        <taxon>Mytilidae</taxon>
        <taxon>Mytilinae</taxon>
        <taxon>Mytilus</taxon>
    </lineage>
</organism>
<evidence type="ECO:0000313" key="3">
    <source>
        <dbReference type="EMBL" id="CAG2207072.1"/>
    </source>
</evidence>
<dbReference type="InterPro" id="IPR011010">
    <property type="entry name" value="DNA_brk_join_enz"/>
</dbReference>
<dbReference type="InterPro" id="IPR052925">
    <property type="entry name" value="Phage_Integrase-like_Recomb"/>
</dbReference>
<dbReference type="Gene3D" id="1.10.443.10">
    <property type="entry name" value="Intergrase catalytic core"/>
    <property type="match status" value="1"/>
</dbReference>
<accession>A0A8S3RJX8</accession>
<dbReference type="PANTHER" id="PTHR34605:SF3">
    <property type="entry name" value="P CELL-TYPE AGGLUTINATION PROTEIN MAP4-LIKE-RELATED"/>
    <property type="match status" value="1"/>
</dbReference>
<dbReference type="SUPFAM" id="SSF56349">
    <property type="entry name" value="DNA breaking-rejoining enzymes"/>
    <property type="match status" value="1"/>
</dbReference>